<name>A0A238WGL1_9RHOB</name>
<evidence type="ECO:0000313" key="1">
    <source>
        <dbReference type="EMBL" id="SNR45736.1"/>
    </source>
</evidence>
<sequence length="135" mass="14846">MAAFGACITSRGLAVVARFEDIWHEQCEAAKTIKARYGDQAAFDYLVGEKLLQFTSAAKRHPEFAAQLPAFVAKVRQMFFGANMDAYLDALEAQLIERAHDVDDEDVEVLVADTSDLESLRQIADLLLAPNLGIA</sequence>
<evidence type="ECO:0000313" key="2">
    <source>
        <dbReference type="Proteomes" id="UP000198417"/>
    </source>
</evidence>
<dbReference type="EMBL" id="FZNN01000005">
    <property type="protein sequence ID" value="SNR45736.1"/>
    <property type="molecule type" value="Genomic_DNA"/>
</dbReference>
<dbReference type="AlphaFoldDB" id="A0A238WGL1"/>
<keyword evidence="2" id="KW-1185">Reference proteome</keyword>
<gene>
    <name evidence="1" type="ORF">SAMN06265370_105223</name>
</gene>
<dbReference type="Proteomes" id="UP000198417">
    <property type="component" value="Unassembled WGS sequence"/>
</dbReference>
<organism evidence="1 2">
    <name type="scientific">Puniceibacterium sediminis</name>
    <dbReference type="NCBI Taxonomy" id="1608407"/>
    <lineage>
        <taxon>Bacteria</taxon>
        <taxon>Pseudomonadati</taxon>
        <taxon>Pseudomonadota</taxon>
        <taxon>Alphaproteobacteria</taxon>
        <taxon>Rhodobacterales</taxon>
        <taxon>Paracoccaceae</taxon>
        <taxon>Puniceibacterium</taxon>
    </lineage>
</organism>
<accession>A0A238WGL1</accession>
<proteinExistence type="predicted"/>
<reference evidence="1 2" key="1">
    <citation type="submission" date="2017-06" db="EMBL/GenBank/DDBJ databases">
        <authorList>
            <person name="Kim H.J."/>
            <person name="Triplett B.A."/>
        </authorList>
    </citation>
    <scope>NUCLEOTIDE SEQUENCE [LARGE SCALE GENOMIC DNA]</scope>
    <source>
        <strain evidence="1 2">DSM 29052</strain>
    </source>
</reference>
<protein>
    <submittedName>
        <fullName evidence="1">Uncharacterized protein</fullName>
    </submittedName>
</protein>